<gene>
    <name evidence="1" type="ORF">S01H1_40061</name>
</gene>
<reference evidence="1" key="1">
    <citation type="journal article" date="2014" name="Front. Microbiol.">
        <title>High frequency of phylogenetically diverse reductive dehalogenase-homologous genes in deep subseafloor sedimentary metagenomes.</title>
        <authorList>
            <person name="Kawai M."/>
            <person name="Futagami T."/>
            <person name="Toyoda A."/>
            <person name="Takaki Y."/>
            <person name="Nishi S."/>
            <person name="Hori S."/>
            <person name="Arai W."/>
            <person name="Tsubouchi T."/>
            <person name="Morono Y."/>
            <person name="Uchiyama I."/>
            <person name="Ito T."/>
            <person name="Fujiyama A."/>
            <person name="Inagaki F."/>
            <person name="Takami H."/>
        </authorList>
    </citation>
    <scope>NUCLEOTIDE SEQUENCE</scope>
    <source>
        <strain evidence="1">Expedition CK06-06</strain>
    </source>
</reference>
<organism evidence="1">
    <name type="scientific">marine sediment metagenome</name>
    <dbReference type="NCBI Taxonomy" id="412755"/>
    <lineage>
        <taxon>unclassified sequences</taxon>
        <taxon>metagenomes</taxon>
        <taxon>ecological metagenomes</taxon>
    </lineage>
</organism>
<dbReference type="EMBL" id="BARS01025340">
    <property type="protein sequence ID" value="GAG03025.1"/>
    <property type="molecule type" value="Genomic_DNA"/>
</dbReference>
<proteinExistence type="predicted"/>
<name>X0UBV0_9ZZZZ</name>
<evidence type="ECO:0000313" key="1">
    <source>
        <dbReference type="EMBL" id="GAG03025.1"/>
    </source>
</evidence>
<accession>X0UBV0</accession>
<protein>
    <submittedName>
        <fullName evidence="1">Uncharacterized protein</fullName>
    </submittedName>
</protein>
<sequence>MRARTINETFDVLTWSKANLPKYIYTQIESVHDGAEGKSKQNSLLKVINKDELMDWFNRNFELGSMDFNEE</sequence>
<dbReference type="AlphaFoldDB" id="X0UBV0"/>
<comment type="caution">
    <text evidence="1">The sequence shown here is derived from an EMBL/GenBank/DDBJ whole genome shotgun (WGS) entry which is preliminary data.</text>
</comment>